<reference evidence="6 7" key="1">
    <citation type="submission" date="2019-02" db="EMBL/GenBank/DDBJ databases">
        <authorList>
            <person name="Li Y."/>
        </authorList>
    </citation>
    <scope>NUCLEOTIDE SEQUENCE [LARGE SCALE GENOMIC DNA]</scope>
    <source>
        <strain evidence="6 7">30C10-4-7</strain>
    </source>
</reference>
<evidence type="ECO:0000256" key="4">
    <source>
        <dbReference type="SAM" id="Phobius"/>
    </source>
</evidence>
<evidence type="ECO:0000256" key="2">
    <source>
        <dbReference type="ARBA" id="ARBA00022676"/>
    </source>
</evidence>
<organism evidence="6 7">
    <name type="scientific">Sphingobacterium corticibacterium</name>
    <dbReference type="NCBI Taxonomy" id="2484746"/>
    <lineage>
        <taxon>Bacteria</taxon>
        <taxon>Pseudomonadati</taxon>
        <taxon>Bacteroidota</taxon>
        <taxon>Sphingobacteriia</taxon>
        <taxon>Sphingobacteriales</taxon>
        <taxon>Sphingobacteriaceae</taxon>
        <taxon>Sphingobacterium</taxon>
    </lineage>
</organism>
<feature type="transmembrane region" description="Helical" evidence="4">
    <location>
        <begin position="328"/>
        <end position="347"/>
    </location>
</feature>
<dbReference type="EMBL" id="SGIT01000002">
    <property type="protein sequence ID" value="RZF59438.1"/>
    <property type="molecule type" value="Genomic_DNA"/>
</dbReference>
<dbReference type="PANTHER" id="PTHR43630">
    <property type="entry name" value="POLY-BETA-1,6-N-ACETYL-D-GLUCOSAMINE SYNTHASE"/>
    <property type="match status" value="1"/>
</dbReference>
<gene>
    <name evidence="6" type="ORF">EWE74_09690</name>
</gene>
<dbReference type="Gene3D" id="3.90.550.10">
    <property type="entry name" value="Spore Coat Polysaccharide Biosynthesis Protein SpsA, Chain A"/>
    <property type="match status" value="1"/>
</dbReference>
<dbReference type="PANTHER" id="PTHR43630:SF1">
    <property type="entry name" value="POLY-BETA-1,6-N-ACETYL-D-GLUCOSAMINE SYNTHASE"/>
    <property type="match status" value="1"/>
</dbReference>
<accession>A0A4V2DBW8</accession>
<keyword evidence="7" id="KW-1185">Reference proteome</keyword>
<evidence type="ECO:0000256" key="1">
    <source>
        <dbReference type="ARBA" id="ARBA00006739"/>
    </source>
</evidence>
<protein>
    <submittedName>
        <fullName evidence="6">Glycosyltransferase</fullName>
    </submittedName>
</protein>
<dbReference type="SUPFAM" id="SSF53448">
    <property type="entry name" value="Nucleotide-diphospho-sugar transferases"/>
    <property type="match status" value="1"/>
</dbReference>
<keyword evidence="3 6" id="KW-0808">Transferase</keyword>
<keyword evidence="4" id="KW-0472">Membrane</keyword>
<dbReference type="OrthoDB" id="1523666at2"/>
<sequence>MSFFILLLEEVLFAVFMIWVLYLLIFSIGSKIPKYTFYPTSLQKHRYLVVFPAYREDNVILESISTFKKQDYPSSMYEIVVVSDQMDDATNTALLDMDVTVLFPDYINRSKAEAMKLAAAYSMDKTFDAMVILDADNWVHADFLTKIDRAFSTGLKSIQAHRIAKNSNTTMAYLDGISEEINNSIFRLGQVNIGLPSALIGSGMVFDINWFNSKIHKVHSMGEDKELEYHLLEDRIFTAYLPDVYVLDEKVQHKNDFLNQRQRWNAAQVERFTYTFQRFISVLQSKNWPLFVKLIQWSIPPRIVLLGAIPITAILLLFIFPALAYKWIGLYVAYLIALLIALPNRFYNKRSLMALFRLPAIFITILRSLIKSRTAKNTFIHTPHGEKTENNRR</sequence>
<feature type="transmembrane region" description="Helical" evidence="4">
    <location>
        <begin position="303"/>
        <end position="322"/>
    </location>
</feature>
<keyword evidence="4" id="KW-0812">Transmembrane</keyword>
<dbReference type="GO" id="GO:0016757">
    <property type="term" value="F:glycosyltransferase activity"/>
    <property type="evidence" value="ECO:0007669"/>
    <property type="project" value="UniProtKB-KW"/>
</dbReference>
<comment type="similarity">
    <text evidence="1">Belongs to the glycosyltransferase 2 family.</text>
</comment>
<name>A0A4V2DBW8_9SPHI</name>
<comment type="caution">
    <text evidence="6">The sequence shown here is derived from an EMBL/GenBank/DDBJ whole genome shotgun (WGS) entry which is preliminary data.</text>
</comment>
<evidence type="ECO:0000313" key="6">
    <source>
        <dbReference type="EMBL" id="RZF59438.1"/>
    </source>
</evidence>
<dbReference type="InterPro" id="IPR029044">
    <property type="entry name" value="Nucleotide-diphossugar_trans"/>
</dbReference>
<evidence type="ECO:0000256" key="3">
    <source>
        <dbReference type="ARBA" id="ARBA00022679"/>
    </source>
</evidence>
<dbReference type="Proteomes" id="UP000292855">
    <property type="component" value="Unassembled WGS sequence"/>
</dbReference>
<dbReference type="AlphaFoldDB" id="A0A4V2DBW8"/>
<dbReference type="RefSeq" id="WP_130141359.1">
    <property type="nucleotide sequence ID" value="NZ_SGIT01000002.1"/>
</dbReference>
<dbReference type="Pfam" id="PF13632">
    <property type="entry name" value="Glyco_trans_2_3"/>
    <property type="match status" value="1"/>
</dbReference>
<proteinExistence type="inferred from homology"/>
<feature type="transmembrane region" description="Helical" evidence="4">
    <location>
        <begin position="12"/>
        <end position="29"/>
    </location>
</feature>
<feature type="domain" description="Glycosyltransferase 2-like" evidence="5">
    <location>
        <begin position="131"/>
        <end position="326"/>
    </location>
</feature>
<dbReference type="InterPro" id="IPR001173">
    <property type="entry name" value="Glyco_trans_2-like"/>
</dbReference>
<evidence type="ECO:0000259" key="5">
    <source>
        <dbReference type="Pfam" id="PF13632"/>
    </source>
</evidence>
<keyword evidence="4" id="KW-1133">Transmembrane helix</keyword>
<keyword evidence="2" id="KW-0328">Glycosyltransferase</keyword>
<evidence type="ECO:0000313" key="7">
    <source>
        <dbReference type="Proteomes" id="UP000292855"/>
    </source>
</evidence>